<protein>
    <recommendedName>
        <fullName evidence="2">Solute-binding protein family 5 domain-containing protein</fullName>
    </recommendedName>
</protein>
<evidence type="ECO:0000313" key="3">
    <source>
        <dbReference type="EMBL" id="ASP39713.1"/>
    </source>
</evidence>
<evidence type="ECO:0000259" key="2">
    <source>
        <dbReference type="Pfam" id="PF00496"/>
    </source>
</evidence>
<dbReference type="Proteomes" id="UP000202440">
    <property type="component" value="Chromosome"/>
</dbReference>
<gene>
    <name evidence="3" type="ORF">CHH28_13970</name>
</gene>
<keyword evidence="4" id="KW-1185">Reference proteome</keyword>
<dbReference type="InterPro" id="IPR039424">
    <property type="entry name" value="SBP_5"/>
</dbReference>
<sequence>MSAMRHLVLFLCLSWALAASSSENPLTVRYLYAKPEVTWWPLASSKATANSQDISGSLRLAMARFPRAVQQLGEVPPDHNWLEQLQMPLMIHDNQHWRPGIASRWGTSPEGQLIIEIDSAARWSDGVSITVDDVVFTLQQQQRMAPIAGLQSVDVLSPKLAALTFAPETQERTTIAQLRLLPKHYYDAYLSSPDSLRWQAEPTSGPYYIDAVQPGRSITLRRTPGWWAQQRAFFKGRFNIASVRLQRIDPSEQWAALIRGEIDWLEFKADPSDTLQQRARYFQMQLWQVPTAPAPYVVLTTHQDNSSLRRHLDAYFAGEPLAGIEFHPSVQLLHPSGQLRDSALQLQSYLQQQGFQVNIRSANLIDTRTRADIVLTHVQNPQALSAPHWPLTTSPSTVLAWEWIQVAANAPSTDLWDIHRGGHLFIDARRRNTILSRPERRTPQAVHVQSFIYSNQTQHTR</sequence>
<dbReference type="OrthoDB" id="9803988at2"/>
<dbReference type="KEGG" id="bsan:CHH28_13970"/>
<dbReference type="Pfam" id="PF00496">
    <property type="entry name" value="SBP_bac_5"/>
    <property type="match status" value="1"/>
</dbReference>
<dbReference type="InterPro" id="IPR000914">
    <property type="entry name" value="SBP_5_dom"/>
</dbReference>
<evidence type="ECO:0000256" key="1">
    <source>
        <dbReference type="SAM" id="SignalP"/>
    </source>
</evidence>
<dbReference type="PANTHER" id="PTHR30290">
    <property type="entry name" value="PERIPLASMIC BINDING COMPONENT OF ABC TRANSPORTER"/>
    <property type="match status" value="1"/>
</dbReference>
<evidence type="ECO:0000313" key="4">
    <source>
        <dbReference type="Proteomes" id="UP000202440"/>
    </source>
</evidence>
<name>A0A222FNB8_9GAMM</name>
<keyword evidence="1" id="KW-0732">Signal</keyword>
<dbReference type="Gene3D" id="3.40.190.10">
    <property type="entry name" value="Periplasmic binding protein-like II"/>
    <property type="match status" value="1"/>
</dbReference>
<dbReference type="GO" id="GO:1904680">
    <property type="term" value="F:peptide transmembrane transporter activity"/>
    <property type="evidence" value="ECO:0007669"/>
    <property type="project" value="TreeGrafter"/>
</dbReference>
<dbReference type="RefSeq" id="WP_094060888.1">
    <property type="nucleotide sequence ID" value="NZ_CP022530.1"/>
</dbReference>
<proteinExistence type="predicted"/>
<feature type="domain" description="Solute-binding protein family 5" evidence="2">
    <location>
        <begin position="98"/>
        <end position="280"/>
    </location>
</feature>
<accession>A0A222FNB8</accession>
<dbReference type="AlphaFoldDB" id="A0A222FNB8"/>
<reference evidence="3 4" key="1">
    <citation type="submission" date="2017-07" db="EMBL/GenBank/DDBJ databases">
        <title>Annotated genome sequence of Bacterioplanes sanyensis isolated from Red Sea.</title>
        <authorList>
            <person name="Rehman Z.U."/>
        </authorList>
    </citation>
    <scope>NUCLEOTIDE SEQUENCE [LARGE SCALE GENOMIC DNA]</scope>
    <source>
        <strain evidence="3 4">NV9</strain>
    </source>
</reference>
<organism evidence="3 4">
    <name type="scientific">Bacterioplanes sanyensis</name>
    <dbReference type="NCBI Taxonomy" id="1249553"/>
    <lineage>
        <taxon>Bacteria</taxon>
        <taxon>Pseudomonadati</taxon>
        <taxon>Pseudomonadota</taxon>
        <taxon>Gammaproteobacteria</taxon>
        <taxon>Oceanospirillales</taxon>
        <taxon>Oceanospirillaceae</taxon>
        <taxon>Bacterioplanes</taxon>
    </lineage>
</organism>
<feature type="chain" id="PRO_5011968130" description="Solute-binding protein family 5 domain-containing protein" evidence="1">
    <location>
        <begin position="19"/>
        <end position="461"/>
    </location>
</feature>
<dbReference type="GO" id="GO:0015833">
    <property type="term" value="P:peptide transport"/>
    <property type="evidence" value="ECO:0007669"/>
    <property type="project" value="TreeGrafter"/>
</dbReference>
<dbReference type="SUPFAM" id="SSF53850">
    <property type="entry name" value="Periplasmic binding protein-like II"/>
    <property type="match status" value="1"/>
</dbReference>
<feature type="signal peptide" evidence="1">
    <location>
        <begin position="1"/>
        <end position="18"/>
    </location>
</feature>
<dbReference type="EMBL" id="CP022530">
    <property type="protein sequence ID" value="ASP39713.1"/>
    <property type="molecule type" value="Genomic_DNA"/>
</dbReference>